<proteinExistence type="predicted"/>
<reference evidence="2" key="1">
    <citation type="submission" date="2023-08" db="EMBL/GenBank/DDBJ databases">
        <authorList>
            <person name="Alioto T."/>
            <person name="Alioto T."/>
            <person name="Gomez Garrido J."/>
        </authorList>
    </citation>
    <scope>NUCLEOTIDE SEQUENCE</scope>
</reference>
<keyword evidence="3" id="KW-1185">Reference proteome</keyword>
<evidence type="ECO:0000313" key="2">
    <source>
        <dbReference type="EMBL" id="CAJ1054367.1"/>
    </source>
</evidence>
<dbReference type="AlphaFoldDB" id="A0AAV1EZL4"/>
<protein>
    <submittedName>
        <fullName evidence="2">Uncharacterized protein zgc:193726</fullName>
    </submittedName>
</protein>
<evidence type="ECO:0000313" key="3">
    <source>
        <dbReference type="Proteomes" id="UP001178508"/>
    </source>
</evidence>
<sequence length="119" mass="13006">MMMKIRMMMVMMVVVSVSAAPFPPSFNSSQDGEITESPYLHRYPQENYTRSEFGQQVNSTEFEFQSSGNTSFGIQHSLTLSRCGCPLPTCLTVNLACGMQGGDEKAGDLTKNPVGPGKK</sequence>
<feature type="chain" id="PRO_5043460531" evidence="1">
    <location>
        <begin position="20"/>
        <end position="119"/>
    </location>
</feature>
<dbReference type="Proteomes" id="UP001178508">
    <property type="component" value="Chromosome 4"/>
</dbReference>
<keyword evidence="1" id="KW-0732">Signal</keyword>
<accession>A0AAV1EZL4</accession>
<dbReference type="EMBL" id="OY660867">
    <property type="protein sequence ID" value="CAJ1054367.1"/>
    <property type="molecule type" value="Genomic_DNA"/>
</dbReference>
<organism evidence="2 3">
    <name type="scientific">Xyrichtys novacula</name>
    <name type="common">Pearly razorfish</name>
    <name type="synonym">Hemipteronotus novacula</name>
    <dbReference type="NCBI Taxonomy" id="13765"/>
    <lineage>
        <taxon>Eukaryota</taxon>
        <taxon>Metazoa</taxon>
        <taxon>Chordata</taxon>
        <taxon>Craniata</taxon>
        <taxon>Vertebrata</taxon>
        <taxon>Euteleostomi</taxon>
        <taxon>Actinopterygii</taxon>
        <taxon>Neopterygii</taxon>
        <taxon>Teleostei</taxon>
        <taxon>Neoteleostei</taxon>
        <taxon>Acanthomorphata</taxon>
        <taxon>Eupercaria</taxon>
        <taxon>Labriformes</taxon>
        <taxon>Labridae</taxon>
        <taxon>Xyrichtys</taxon>
    </lineage>
</organism>
<gene>
    <name evidence="2" type="ORF">XNOV1_A032987</name>
</gene>
<feature type="signal peptide" evidence="1">
    <location>
        <begin position="1"/>
        <end position="19"/>
    </location>
</feature>
<name>A0AAV1EZL4_XYRNO</name>
<evidence type="ECO:0000256" key="1">
    <source>
        <dbReference type="SAM" id="SignalP"/>
    </source>
</evidence>